<dbReference type="RefSeq" id="WP_219748830.1">
    <property type="nucleotide sequence ID" value="NZ_JAHXZN010000003.1"/>
</dbReference>
<feature type="transmembrane region" description="Helical" evidence="1">
    <location>
        <begin position="45"/>
        <end position="65"/>
    </location>
</feature>
<feature type="transmembrane region" description="Helical" evidence="1">
    <location>
        <begin position="6"/>
        <end position="24"/>
    </location>
</feature>
<keyword evidence="1" id="KW-0472">Membrane</keyword>
<name>A0ABS7BPB2_9SPHN</name>
<keyword evidence="1" id="KW-1133">Transmembrane helix</keyword>
<proteinExistence type="predicted"/>
<gene>
    <name evidence="2" type="ORF">KZ820_11970</name>
</gene>
<accession>A0ABS7BPB2</accession>
<reference evidence="2 3" key="1">
    <citation type="submission" date="2021-07" db="EMBL/GenBank/DDBJ databases">
        <title>Sphingomonas sp.</title>
        <authorList>
            <person name="Feng G."/>
            <person name="Li J."/>
            <person name="Pan M."/>
        </authorList>
    </citation>
    <scope>NUCLEOTIDE SEQUENCE [LARGE SCALE GENOMIC DNA]</scope>
    <source>
        <strain evidence="2 3">RRHST34</strain>
    </source>
</reference>
<dbReference type="Proteomes" id="UP000759103">
    <property type="component" value="Unassembled WGS sequence"/>
</dbReference>
<feature type="transmembrane region" description="Helical" evidence="1">
    <location>
        <begin position="95"/>
        <end position="116"/>
    </location>
</feature>
<organism evidence="2 3">
    <name type="scientific">Sphingomonas citri</name>
    <dbReference type="NCBI Taxonomy" id="2862499"/>
    <lineage>
        <taxon>Bacteria</taxon>
        <taxon>Pseudomonadati</taxon>
        <taxon>Pseudomonadota</taxon>
        <taxon>Alphaproteobacteria</taxon>
        <taxon>Sphingomonadales</taxon>
        <taxon>Sphingomonadaceae</taxon>
        <taxon>Sphingomonas</taxon>
    </lineage>
</organism>
<protein>
    <submittedName>
        <fullName evidence="2">Uncharacterized protein</fullName>
    </submittedName>
</protein>
<keyword evidence="1" id="KW-0812">Transmembrane</keyword>
<dbReference type="EMBL" id="JAHXZN010000003">
    <property type="protein sequence ID" value="MBW6531452.1"/>
    <property type="molecule type" value="Genomic_DNA"/>
</dbReference>
<sequence>MNWGYPLLGTLVLLFPGLCAWLGLRSGSRIDYLSPLPDRPNSTSTLFVILAGALLAHVVGAGLFAVQELYCRRAPCLRLPVDPNVYKAMLRHDQVFAGTSTAIALALLFFTLLGLLSAASFQRVARSVPLSAVMRPELHGWVRMIAAGTADPDRLVIASVLTRTGHNGRFAGYEGIVHQFTLDEDEVVAMIVLAEADRFLIEIGDTAASRHHVEDRSMSLVQLQQAEIANVAFDVIDLRALRQPA</sequence>
<evidence type="ECO:0000256" key="1">
    <source>
        <dbReference type="SAM" id="Phobius"/>
    </source>
</evidence>
<keyword evidence="3" id="KW-1185">Reference proteome</keyword>
<comment type="caution">
    <text evidence="2">The sequence shown here is derived from an EMBL/GenBank/DDBJ whole genome shotgun (WGS) entry which is preliminary data.</text>
</comment>
<evidence type="ECO:0000313" key="2">
    <source>
        <dbReference type="EMBL" id="MBW6531452.1"/>
    </source>
</evidence>
<evidence type="ECO:0000313" key="3">
    <source>
        <dbReference type="Proteomes" id="UP000759103"/>
    </source>
</evidence>